<dbReference type="AlphaFoldDB" id="X6N9S5"/>
<dbReference type="EMBL" id="ASPP01010272">
    <property type="protein sequence ID" value="ETO23045.1"/>
    <property type="molecule type" value="Genomic_DNA"/>
</dbReference>
<protein>
    <submittedName>
        <fullName evidence="1">Uncharacterized protein</fullName>
    </submittedName>
</protein>
<gene>
    <name evidence="1" type="ORF">RFI_14142</name>
</gene>
<keyword evidence="2" id="KW-1185">Reference proteome</keyword>
<accession>X6N9S5</accession>
<dbReference type="InterPro" id="IPR015915">
    <property type="entry name" value="Kelch-typ_b-propeller"/>
</dbReference>
<dbReference type="Gene3D" id="2.120.10.80">
    <property type="entry name" value="Kelch-type beta propeller"/>
    <property type="match status" value="1"/>
</dbReference>
<evidence type="ECO:0000313" key="1">
    <source>
        <dbReference type="EMBL" id="ETO23045.1"/>
    </source>
</evidence>
<organism evidence="1 2">
    <name type="scientific">Reticulomyxa filosa</name>
    <dbReference type="NCBI Taxonomy" id="46433"/>
    <lineage>
        <taxon>Eukaryota</taxon>
        <taxon>Sar</taxon>
        <taxon>Rhizaria</taxon>
        <taxon>Retaria</taxon>
        <taxon>Foraminifera</taxon>
        <taxon>Monothalamids</taxon>
        <taxon>Reticulomyxidae</taxon>
        <taxon>Reticulomyxa</taxon>
    </lineage>
</organism>
<evidence type="ECO:0000313" key="2">
    <source>
        <dbReference type="Proteomes" id="UP000023152"/>
    </source>
</evidence>
<proteinExistence type="predicted"/>
<reference evidence="1 2" key="1">
    <citation type="journal article" date="2013" name="Curr. Biol.">
        <title>The Genome of the Foraminiferan Reticulomyxa filosa.</title>
        <authorList>
            <person name="Glockner G."/>
            <person name="Hulsmann N."/>
            <person name="Schleicher M."/>
            <person name="Noegel A.A."/>
            <person name="Eichinger L."/>
            <person name="Gallinger C."/>
            <person name="Pawlowski J."/>
            <person name="Sierra R."/>
            <person name="Euteneuer U."/>
            <person name="Pillet L."/>
            <person name="Moustafa A."/>
            <person name="Platzer M."/>
            <person name="Groth M."/>
            <person name="Szafranski K."/>
            <person name="Schliwa M."/>
        </authorList>
    </citation>
    <scope>NUCLEOTIDE SEQUENCE [LARGE SCALE GENOMIC DNA]</scope>
</reference>
<name>X6N9S5_RETFI</name>
<comment type="caution">
    <text evidence="1">The sequence shown here is derived from an EMBL/GenBank/DDBJ whole genome shotgun (WGS) entry which is preliminary data.</text>
</comment>
<sequence>MSPLAFFKKAMKILYTVLNFKFSCVYLDNEILICGGEWAHRNCYSYHLTKKEYKSIGEYTDADLNGHMVLKLKSDKDMTTLLSFGGKKEGHCLQMQYKSVWKDDTDCGPLLECTCMDIRAAVSGEKKSLLFLMYRSNVIEVFDMTIWTLITSKKLPILYGDCGVGCLVEIKTNELLLNERQGFNIPFDEKDKTFACKTMNICNSLMHISNYSFVCVNDSMLLFGGYSNRCFTRTDSIFVYTPKKNGWMCYFSSLPLPLSSSGIVFNLLDKSIHIIGGLDDNWQTSNLHYVVNAQDILLKNAQQIRIIMEFWIRDCGHSTLHWVKELGAIIEDFFVVK</sequence>
<dbReference type="SUPFAM" id="SSF117281">
    <property type="entry name" value="Kelch motif"/>
    <property type="match status" value="1"/>
</dbReference>
<dbReference type="Proteomes" id="UP000023152">
    <property type="component" value="Unassembled WGS sequence"/>
</dbReference>